<dbReference type="Proteomes" id="UP001362999">
    <property type="component" value="Unassembled WGS sequence"/>
</dbReference>
<reference evidence="1 2" key="1">
    <citation type="journal article" date="2024" name="J Genomics">
        <title>Draft genome sequencing and assembly of Favolaschia claudopus CIRM-BRFM 2984 isolated from oak limbs.</title>
        <authorList>
            <person name="Navarro D."/>
            <person name="Drula E."/>
            <person name="Chaduli D."/>
            <person name="Cazenave R."/>
            <person name="Ahrendt S."/>
            <person name="Wang J."/>
            <person name="Lipzen A."/>
            <person name="Daum C."/>
            <person name="Barry K."/>
            <person name="Grigoriev I.V."/>
            <person name="Favel A."/>
            <person name="Rosso M.N."/>
            <person name="Martin F."/>
        </authorList>
    </citation>
    <scope>NUCLEOTIDE SEQUENCE [LARGE SCALE GENOMIC DNA]</scope>
    <source>
        <strain evidence="1 2">CIRM-BRFM 2984</strain>
    </source>
</reference>
<gene>
    <name evidence="1" type="ORF">R3P38DRAFT_2375330</name>
</gene>
<evidence type="ECO:0000313" key="2">
    <source>
        <dbReference type="Proteomes" id="UP001362999"/>
    </source>
</evidence>
<comment type="caution">
    <text evidence="1">The sequence shown here is derived from an EMBL/GenBank/DDBJ whole genome shotgun (WGS) entry which is preliminary data.</text>
</comment>
<name>A0AAW0CQV8_9AGAR</name>
<organism evidence="1 2">
    <name type="scientific">Favolaschia claudopus</name>
    <dbReference type="NCBI Taxonomy" id="2862362"/>
    <lineage>
        <taxon>Eukaryota</taxon>
        <taxon>Fungi</taxon>
        <taxon>Dikarya</taxon>
        <taxon>Basidiomycota</taxon>
        <taxon>Agaricomycotina</taxon>
        <taxon>Agaricomycetes</taxon>
        <taxon>Agaricomycetidae</taxon>
        <taxon>Agaricales</taxon>
        <taxon>Marasmiineae</taxon>
        <taxon>Mycenaceae</taxon>
        <taxon>Favolaschia</taxon>
    </lineage>
</organism>
<dbReference type="AlphaFoldDB" id="A0AAW0CQV8"/>
<feature type="non-terminal residue" evidence="1">
    <location>
        <position position="1"/>
    </location>
</feature>
<feature type="non-terminal residue" evidence="1">
    <location>
        <position position="119"/>
    </location>
</feature>
<keyword evidence="2" id="KW-1185">Reference proteome</keyword>
<proteinExistence type="predicted"/>
<accession>A0AAW0CQV8</accession>
<evidence type="ECO:0000313" key="1">
    <source>
        <dbReference type="EMBL" id="KAK7041366.1"/>
    </source>
</evidence>
<sequence>LRTCAGLIFTAMNNHPVDIRGFSADYIPVTLPRLALEQTGLIFPSIGLFLGRKQRRHVDPRTFDSFDDAVEFINHFQRAFHFGLACLGKIKATALRLREASLCNPGAGVNMSLEEWLGR</sequence>
<protein>
    <submittedName>
        <fullName evidence="1">Uncharacterized protein</fullName>
    </submittedName>
</protein>
<dbReference type="EMBL" id="JAWWNJ010000014">
    <property type="protein sequence ID" value="KAK7041366.1"/>
    <property type="molecule type" value="Genomic_DNA"/>
</dbReference>